<evidence type="ECO:0000256" key="2">
    <source>
        <dbReference type="ARBA" id="ARBA00022857"/>
    </source>
</evidence>
<protein>
    <recommendedName>
        <fullName evidence="7">3-oxoacyl-reductase</fullName>
    </recommendedName>
</protein>
<reference evidence="5" key="1">
    <citation type="journal article" date="2020" name="Stud. Mycol.">
        <title>101 Dothideomycetes genomes: a test case for predicting lifestyles and emergence of pathogens.</title>
        <authorList>
            <person name="Haridas S."/>
            <person name="Albert R."/>
            <person name="Binder M."/>
            <person name="Bloem J."/>
            <person name="Labutti K."/>
            <person name="Salamov A."/>
            <person name="Andreopoulos B."/>
            <person name="Baker S."/>
            <person name="Barry K."/>
            <person name="Bills G."/>
            <person name="Bluhm B."/>
            <person name="Cannon C."/>
            <person name="Castanera R."/>
            <person name="Culley D."/>
            <person name="Daum C."/>
            <person name="Ezra D."/>
            <person name="Gonzalez J."/>
            <person name="Henrissat B."/>
            <person name="Kuo A."/>
            <person name="Liang C."/>
            <person name="Lipzen A."/>
            <person name="Lutzoni F."/>
            <person name="Magnuson J."/>
            <person name="Mondo S."/>
            <person name="Nolan M."/>
            <person name="Ohm R."/>
            <person name="Pangilinan J."/>
            <person name="Park H.-J."/>
            <person name="Ramirez L."/>
            <person name="Alfaro M."/>
            <person name="Sun H."/>
            <person name="Tritt A."/>
            <person name="Yoshinaga Y."/>
            <person name="Zwiers L.-H."/>
            <person name="Turgeon B."/>
            <person name="Goodwin S."/>
            <person name="Spatafora J."/>
            <person name="Crous P."/>
            <person name="Grigoriev I."/>
        </authorList>
    </citation>
    <scope>NUCLEOTIDE SEQUENCE</scope>
    <source>
        <strain evidence="5">CBS 113389</strain>
    </source>
</reference>
<dbReference type="PANTHER" id="PTHR43180:SF66">
    <property type="entry name" value="SHORT-CHAIN DEHYDROGENASE_REDUCTASE FAMILY PROTEIN"/>
    <property type="match status" value="1"/>
</dbReference>
<dbReference type="AlphaFoldDB" id="A0A6A6PTJ0"/>
<dbReference type="Proteomes" id="UP000799767">
    <property type="component" value="Unassembled WGS sequence"/>
</dbReference>
<dbReference type="EMBL" id="MU001635">
    <property type="protein sequence ID" value="KAF2483086.1"/>
    <property type="molecule type" value="Genomic_DNA"/>
</dbReference>
<evidence type="ECO:0000313" key="6">
    <source>
        <dbReference type="Proteomes" id="UP000799767"/>
    </source>
</evidence>
<keyword evidence="3" id="KW-0560">Oxidoreductase</keyword>
<dbReference type="GO" id="GO:0016491">
    <property type="term" value="F:oxidoreductase activity"/>
    <property type="evidence" value="ECO:0007669"/>
    <property type="project" value="UniProtKB-KW"/>
</dbReference>
<dbReference type="InterPro" id="IPR002347">
    <property type="entry name" value="SDR_fam"/>
</dbReference>
<organism evidence="5 6">
    <name type="scientific">Neohortaea acidophila</name>
    <dbReference type="NCBI Taxonomy" id="245834"/>
    <lineage>
        <taxon>Eukaryota</taxon>
        <taxon>Fungi</taxon>
        <taxon>Dikarya</taxon>
        <taxon>Ascomycota</taxon>
        <taxon>Pezizomycotina</taxon>
        <taxon>Dothideomycetes</taxon>
        <taxon>Dothideomycetidae</taxon>
        <taxon>Mycosphaerellales</taxon>
        <taxon>Teratosphaeriaceae</taxon>
        <taxon>Neohortaea</taxon>
    </lineage>
</organism>
<feature type="region of interest" description="Disordered" evidence="4">
    <location>
        <begin position="1"/>
        <end position="33"/>
    </location>
</feature>
<dbReference type="RefSeq" id="XP_033589656.1">
    <property type="nucleotide sequence ID" value="XM_033729513.1"/>
</dbReference>
<dbReference type="OrthoDB" id="4131217at2759"/>
<feature type="compositionally biased region" description="Basic and acidic residues" evidence="4">
    <location>
        <begin position="22"/>
        <end position="31"/>
    </location>
</feature>
<dbReference type="SUPFAM" id="SSF51735">
    <property type="entry name" value="NAD(P)-binding Rossmann-fold domains"/>
    <property type="match status" value="1"/>
</dbReference>
<evidence type="ECO:0000256" key="4">
    <source>
        <dbReference type="SAM" id="MobiDB-lite"/>
    </source>
</evidence>
<comment type="similarity">
    <text evidence="1">Belongs to the short-chain dehydrogenases/reductases (SDR) family.</text>
</comment>
<dbReference type="PRINTS" id="PR00080">
    <property type="entry name" value="SDRFAMILY"/>
</dbReference>
<dbReference type="FunFam" id="3.40.50.720:FF:000084">
    <property type="entry name" value="Short-chain dehydrogenase reductase"/>
    <property type="match status" value="1"/>
</dbReference>
<sequence>MSSASKARVQQLSEQLAVPRQDPGKFEDIPKIPRIAGDSTGPRLKGKVIIVTGTNSPIGIGRAAAHLFAQNGAKAVFLCDLNTQHLETHKRELNSLYPDVAIHPQKVDVGEEADVEGVVNLALEKYGRLDVFYANGGISITTERVLDGSAEKFMQTMKTNALSVFLAVKHGARGMLVTSDEKPYPSGSILGTASVAGLRSNAGATDYSASKAAVISVMQTSSYQLAGTGIRCNAICPGIIETGMTIKVYEAARAKGSERKIGQLNPLMRGGLSDEVARVALFLASDEASYVNGQAIPVCGGLSAGHPFVPGKLA</sequence>
<evidence type="ECO:0000313" key="5">
    <source>
        <dbReference type="EMBL" id="KAF2483086.1"/>
    </source>
</evidence>
<dbReference type="Gene3D" id="3.40.50.720">
    <property type="entry name" value="NAD(P)-binding Rossmann-like Domain"/>
    <property type="match status" value="1"/>
</dbReference>
<dbReference type="CDD" id="cd05233">
    <property type="entry name" value="SDR_c"/>
    <property type="match status" value="1"/>
</dbReference>
<dbReference type="PANTHER" id="PTHR43180">
    <property type="entry name" value="3-OXOACYL-(ACYL-CARRIER-PROTEIN) REDUCTASE (AFU_ORTHOLOGUE AFUA_6G11210)"/>
    <property type="match status" value="1"/>
</dbReference>
<evidence type="ECO:0008006" key="7">
    <source>
        <dbReference type="Google" id="ProtNLM"/>
    </source>
</evidence>
<name>A0A6A6PTJ0_9PEZI</name>
<proteinExistence type="inferred from homology"/>
<dbReference type="Pfam" id="PF13561">
    <property type="entry name" value="adh_short_C2"/>
    <property type="match status" value="1"/>
</dbReference>
<evidence type="ECO:0000256" key="3">
    <source>
        <dbReference type="ARBA" id="ARBA00023002"/>
    </source>
</evidence>
<feature type="compositionally biased region" description="Polar residues" evidence="4">
    <location>
        <begin position="1"/>
        <end position="14"/>
    </location>
</feature>
<gene>
    <name evidence="5" type="ORF">BDY17DRAFT_141181</name>
</gene>
<keyword evidence="2" id="KW-0521">NADP</keyword>
<evidence type="ECO:0000256" key="1">
    <source>
        <dbReference type="ARBA" id="ARBA00006484"/>
    </source>
</evidence>
<dbReference type="PRINTS" id="PR00081">
    <property type="entry name" value="GDHRDH"/>
</dbReference>
<keyword evidence="6" id="KW-1185">Reference proteome</keyword>
<dbReference type="InterPro" id="IPR036291">
    <property type="entry name" value="NAD(P)-bd_dom_sf"/>
</dbReference>
<dbReference type="GeneID" id="54470515"/>
<accession>A0A6A6PTJ0</accession>